<feature type="compositionally biased region" description="Low complexity" evidence="8">
    <location>
        <begin position="755"/>
        <end position="767"/>
    </location>
</feature>
<evidence type="ECO:0000256" key="9">
    <source>
        <dbReference type="SAM" id="Phobius"/>
    </source>
</evidence>
<feature type="region of interest" description="Disordered" evidence="8">
    <location>
        <begin position="355"/>
        <end position="388"/>
    </location>
</feature>
<evidence type="ECO:0000313" key="12">
    <source>
        <dbReference type="Proteomes" id="UP000620124"/>
    </source>
</evidence>
<comment type="similarity">
    <text evidence="2 7">Belongs to the enhancer of polycomb family.</text>
</comment>
<evidence type="ECO:0000256" key="6">
    <source>
        <dbReference type="ARBA" id="ARBA00025513"/>
    </source>
</evidence>
<name>A0A8H6WUP1_9AGAR</name>
<feature type="compositionally biased region" description="Low complexity" evidence="8">
    <location>
        <begin position="779"/>
        <end position="793"/>
    </location>
</feature>
<evidence type="ECO:0000313" key="11">
    <source>
        <dbReference type="EMBL" id="KAF7328934.1"/>
    </source>
</evidence>
<feature type="region of interest" description="Disordered" evidence="8">
    <location>
        <begin position="137"/>
        <end position="164"/>
    </location>
</feature>
<keyword evidence="9" id="KW-0472">Membrane</keyword>
<dbReference type="Pfam" id="PF10513">
    <property type="entry name" value="EPL1"/>
    <property type="match status" value="1"/>
</dbReference>
<keyword evidence="12" id="KW-1185">Reference proteome</keyword>
<keyword evidence="5 7" id="KW-0539">Nucleus</keyword>
<evidence type="ECO:0000256" key="4">
    <source>
        <dbReference type="ARBA" id="ARBA00023163"/>
    </source>
</evidence>
<reference evidence="11" key="1">
    <citation type="submission" date="2020-05" db="EMBL/GenBank/DDBJ databases">
        <title>Mycena genomes resolve the evolution of fungal bioluminescence.</title>
        <authorList>
            <person name="Tsai I.J."/>
        </authorList>
    </citation>
    <scope>NUCLEOTIDE SEQUENCE</scope>
    <source>
        <strain evidence="11">CCC161011</strain>
    </source>
</reference>
<comment type="function">
    <text evidence="6">Component of the NuA4 histone acetyltransferase complex which is involved in transcriptional activation of selected genes principally by acetylation of nucleosomal histone H4 and H2A. The NuA4 complex is also involved in DNA repair. Involved in gene silencing by neighboring heterochromatin, blockage of the silencing spreading along the chromosome, and required for cell cycle progression through G2/M.</text>
</comment>
<comment type="caution">
    <text evidence="11">The sequence shown here is derived from an EMBL/GenBank/DDBJ whole genome shotgun (WGS) entry which is preliminary data.</text>
</comment>
<dbReference type="AlphaFoldDB" id="A0A8H6WUP1"/>
<sequence>MAPRVVLPPKKNRARCGIKYPLKIVKGDLPADSEYLDEDFDENASQMAVADVDAGETMEHHLQAALATKAVFIPTPGAISVVDNYAELYPPKKWTDPISYLKTTQTVEEACSNGLAEHDYTYYMDEIDKQWLDKNNQEARGEGTSAQGARQVRKGKDKSPEMGVPVSISEDEFELVMGLLEKMTDQKITDQKVFEGEGPDFESYEQFFLKPLPADMFASYLTPSWIPPSALLVRITRTIYPHWKQRRSLLKGHKIRPSLNFDESDFLNESYICFRRRDNKPVRKTRAGQVVNHAEKLTQLDQNLSRALDLANALLARENVKKAAAVQSHDVWRARQPMADLLRKFPSLITKADEERLLDKPKKPKTSRSSLPKVKVLPPSHPGASGTQAAAAGALGVLPSERCAAIQQEIMKNMQKESQEIKDNCQVDVVDDPYQPFLIPRAEKTWVDVPCVVVLCAFVMVVVVVAFWTGAAMLIPTSLSCAATADAPKRTRRRDEEDIRRLQGQWRFDADCSLFGPAEEENRELVDEYDSRYLVRRMSWATKAEAALVTDASIIVQRPDGRDMRVLPEQFLSNAIHVQGIYEKPTLSGHLAEEGIISTFSLGPARASAAAAAMRSPQKPTPTPVSSPSQYPSSHSRPQAPMRPPPSPALPRMQENISPKPGSAPSLPSAHSPVRPRAHITVPHNPNPIVPVSHGDAVKVGSGAQPSPVNGNGGLAQHHNAGQASSTHPLQTNGARTTAPAYVPLNPGTNMSLKLPPSRVPVRPSPLATHSVVASQLASNSSRTTSRPSESSS</sequence>
<evidence type="ECO:0000256" key="7">
    <source>
        <dbReference type="RuleBase" id="RU361124"/>
    </source>
</evidence>
<dbReference type="GO" id="GO:0005634">
    <property type="term" value="C:nucleus"/>
    <property type="evidence" value="ECO:0007669"/>
    <property type="project" value="UniProtKB-SubCell"/>
</dbReference>
<feature type="region of interest" description="Disordered" evidence="8">
    <location>
        <begin position="609"/>
        <end position="793"/>
    </location>
</feature>
<evidence type="ECO:0000256" key="2">
    <source>
        <dbReference type="ARBA" id="ARBA00008035"/>
    </source>
</evidence>
<feature type="compositionally biased region" description="Polar residues" evidence="8">
    <location>
        <begin position="720"/>
        <end position="736"/>
    </location>
</feature>
<keyword evidence="9" id="KW-0812">Transmembrane</keyword>
<dbReference type="InterPro" id="IPR024943">
    <property type="entry name" value="Enhancer_polycomb"/>
</dbReference>
<evidence type="ECO:0000256" key="8">
    <source>
        <dbReference type="SAM" id="MobiDB-lite"/>
    </source>
</evidence>
<protein>
    <recommendedName>
        <fullName evidence="7">Enhancer of polycomb-like protein</fullName>
    </recommendedName>
</protein>
<gene>
    <name evidence="11" type="ORF">MVEN_02523300</name>
</gene>
<feature type="domain" description="Enhancer of polycomb-like N-terminal" evidence="10">
    <location>
        <begin position="18"/>
        <end position="182"/>
    </location>
</feature>
<dbReference type="EMBL" id="JACAZI010000034">
    <property type="protein sequence ID" value="KAF7328934.1"/>
    <property type="molecule type" value="Genomic_DNA"/>
</dbReference>
<proteinExistence type="inferred from homology"/>
<evidence type="ECO:0000259" key="10">
    <source>
        <dbReference type="Pfam" id="PF10513"/>
    </source>
</evidence>
<feature type="compositionally biased region" description="Low complexity" evidence="8">
    <location>
        <begin position="609"/>
        <end position="618"/>
    </location>
</feature>
<dbReference type="PANTHER" id="PTHR14898">
    <property type="entry name" value="ENHANCER OF POLYCOMB"/>
    <property type="match status" value="1"/>
</dbReference>
<accession>A0A8H6WUP1</accession>
<dbReference type="Proteomes" id="UP000620124">
    <property type="component" value="Unassembled WGS sequence"/>
</dbReference>
<dbReference type="InterPro" id="IPR019542">
    <property type="entry name" value="Enhancer_polycomb-like_N"/>
</dbReference>
<dbReference type="OrthoDB" id="435275at2759"/>
<keyword evidence="4 7" id="KW-0804">Transcription</keyword>
<dbReference type="GO" id="GO:0035267">
    <property type="term" value="C:NuA4 histone acetyltransferase complex"/>
    <property type="evidence" value="ECO:0007669"/>
    <property type="project" value="InterPro"/>
</dbReference>
<evidence type="ECO:0000256" key="3">
    <source>
        <dbReference type="ARBA" id="ARBA00023015"/>
    </source>
</evidence>
<keyword evidence="9" id="KW-1133">Transmembrane helix</keyword>
<keyword evidence="3 7" id="KW-0805">Transcription regulation</keyword>
<dbReference type="GO" id="GO:0006357">
    <property type="term" value="P:regulation of transcription by RNA polymerase II"/>
    <property type="evidence" value="ECO:0007669"/>
    <property type="project" value="InterPro"/>
</dbReference>
<feature type="compositionally biased region" description="Low complexity" evidence="8">
    <location>
        <begin position="626"/>
        <end position="640"/>
    </location>
</feature>
<feature type="transmembrane region" description="Helical" evidence="9">
    <location>
        <begin position="451"/>
        <end position="475"/>
    </location>
</feature>
<evidence type="ECO:0000256" key="1">
    <source>
        <dbReference type="ARBA" id="ARBA00004123"/>
    </source>
</evidence>
<evidence type="ECO:0000256" key="5">
    <source>
        <dbReference type="ARBA" id="ARBA00023242"/>
    </source>
</evidence>
<organism evidence="11 12">
    <name type="scientific">Mycena venus</name>
    <dbReference type="NCBI Taxonomy" id="2733690"/>
    <lineage>
        <taxon>Eukaryota</taxon>
        <taxon>Fungi</taxon>
        <taxon>Dikarya</taxon>
        <taxon>Basidiomycota</taxon>
        <taxon>Agaricomycotina</taxon>
        <taxon>Agaricomycetes</taxon>
        <taxon>Agaricomycetidae</taxon>
        <taxon>Agaricales</taxon>
        <taxon>Marasmiineae</taxon>
        <taxon>Mycenaceae</taxon>
        <taxon>Mycena</taxon>
    </lineage>
</organism>
<comment type="subcellular location">
    <subcellularLocation>
        <location evidence="1 7">Nucleus</location>
    </subcellularLocation>
</comment>